<dbReference type="Gene3D" id="1.10.530.10">
    <property type="match status" value="1"/>
</dbReference>
<proteinExistence type="inferred from homology"/>
<keyword evidence="2" id="KW-0645">Protease</keyword>
<evidence type="ECO:0000313" key="6">
    <source>
        <dbReference type="EMBL" id="MFC5888742.1"/>
    </source>
</evidence>
<sequence>MPRRSTLAATALVAGGLGMVLLIVTTEAPAEAAGSARGPYGAMLKPGSVPPQYVPMIERAAGACDQGLTSPQIASQLQHESGFDPNAVSPSVHAKGIAQFTDDTWAVWGRGGSPFDPAAAIDAQGRFMCQLMRQAKPTGWGDPWQLALGGYNAGWGNVEAAHGIPAFHETQTYVAAIVADLPKFTAALGPPVAADGNLPAGWDVPAGTDPQAATAIRWALAQRGGWYRYGGSCADPLGTEPGGWCDCSSLVQQAYAHAGIRLARVTGDQVHQGRPVNPDSPQPGDLVFTMGSESDASVERPGHVGMYIGDGYLVEAPRTGLQIRTVPYSSWRNASSGSLRLVAVRRVTGS</sequence>
<dbReference type="PANTHER" id="PTHR47359:SF3">
    <property type="entry name" value="NLP_P60 DOMAIN-CONTAINING PROTEIN-RELATED"/>
    <property type="match status" value="1"/>
</dbReference>
<dbReference type="PROSITE" id="PS51935">
    <property type="entry name" value="NLPC_P60"/>
    <property type="match status" value="1"/>
</dbReference>
<accession>A0ABW1F348</accession>
<evidence type="ECO:0000256" key="3">
    <source>
        <dbReference type="ARBA" id="ARBA00022801"/>
    </source>
</evidence>
<feature type="domain" description="NlpC/P60" evidence="5">
    <location>
        <begin position="209"/>
        <end position="348"/>
    </location>
</feature>
<comment type="similarity">
    <text evidence="1">Belongs to the peptidase C40 family.</text>
</comment>
<dbReference type="InterPro" id="IPR038765">
    <property type="entry name" value="Papain-like_cys_pep_sf"/>
</dbReference>
<organism evidence="6 7">
    <name type="scientific">Kitasatospora aburaviensis</name>
    <dbReference type="NCBI Taxonomy" id="67265"/>
    <lineage>
        <taxon>Bacteria</taxon>
        <taxon>Bacillati</taxon>
        <taxon>Actinomycetota</taxon>
        <taxon>Actinomycetes</taxon>
        <taxon>Kitasatosporales</taxon>
        <taxon>Streptomycetaceae</taxon>
        <taxon>Kitasatospora</taxon>
    </lineage>
</organism>
<dbReference type="Pfam" id="PF01464">
    <property type="entry name" value="SLT"/>
    <property type="match status" value="1"/>
</dbReference>
<gene>
    <name evidence="6" type="ORF">ACFP0N_27620</name>
</gene>
<keyword evidence="4" id="KW-0788">Thiol protease</keyword>
<comment type="caution">
    <text evidence="6">The sequence shown here is derived from an EMBL/GenBank/DDBJ whole genome shotgun (WGS) entry which is preliminary data.</text>
</comment>
<name>A0ABW1F348_9ACTN</name>
<dbReference type="InterPro" id="IPR008258">
    <property type="entry name" value="Transglycosylase_SLT_dom_1"/>
</dbReference>
<evidence type="ECO:0000259" key="5">
    <source>
        <dbReference type="PROSITE" id="PS51935"/>
    </source>
</evidence>
<dbReference type="Pfam" id="PF00877">
    <property type="entry name" value="NLPC_P60"/>
    <property type="match status" value="1"/>
</dbReference>
<dbReference type="Gene3D" id="3.90.1720.10">
    <property type="entry name" value="endopeptidase domain like (from Nostoc punctiforme)"/>
    <property type="match status" value="1"/>
</dbReference>
<dbReference type="EMBL" id="JBHSOD010000044">
    <property type="protein sequence ID" value="MFC5888742.1"/>
    <property type="molecule type" value="Genomic_DNA"/>
</dbReference>
<keyword evidence="3" id="KW-0378">Hydrolase</keyword>
<dbReference type="InterPro" id="IPR023346">
    <property type="entry name" value="Lysozyme-like_dom_sf"/>
</dbReference>
<reference evidence="7" key="1">
    <citation type="journal article" date="2019" name="Int. J. Syst. Evol. Microbiol.">
        <title>The Global Catalogue of Microorganisms (GCM) 10K type strain sequencing project: providing services to taxonomists for standard genome sequencing and annotation.</title>
        <authorList>
            <consortium name="The Broad Institute Genomics Platform"/>
            <consortium name="The Broad Institute Genome Sequencing Center for Infectious Disease"/>
            <person name="Wu L."/>
            <person name="Ma J."/>
        </authorList>
    </citation>
    <scope>NUCLEOTIDE SEQUENCE [LARGE SCALE GENOMIC DNA]</scope>
    <source>
        <strain evidence="7">CGMCC 4.1469</strain>
    </source>
</reference>
<evidence type="ECO:0000256" key="4">
    <source>
        <dbReference type="ARBA" id="ARBA00022807"/>
    </source>
</evidence>
<evidence type="ECO:0000256" key="2">
    <source>
        <dbReference type="ARBA" id="ARBA00022670"/>
    </source>
</evidence>
<dbReference type="SUPFAM" id="SSF54001">
    <property type="entry name" value="Cysteine proteinases"/>
    <property type="match status" value="1"/>
</dbReference>
<dbReference type="Proteomes" id="UP001596067">
    <property type="component" value="Unassembled WGS sequence"/>
</dbReference>
<dbReference type="InterPro" id="IPR000064">
    <property type="entry name" value="NLP_P60_dom"/>
</dbReference>
<protein>
    <submittedName>
        <fullName evidence="6">NlpC/P60 family protein</fullName>
    </submittedName>
</protein>
<evidence type="ECO:0000256" key="1">
    <source>
        <dbReference type="ARBA" id="ARBA00007074"/>
    </source>
</evidence>
<dbReference type="CDD" id="cd00254">
    <property type="entry name" value="LT-like"/>
    <property type="match status" value="1"/>
</dbReference>
<dbReference type="RefSeq" id="WP_345330270.1">
    <property type="nucleotide sequence ID" value="NZ_BAAAVH010000111.1"/>
</dbReference>
<dbReference type="SUPFAM" id="SSF53955">
    <property type="entry name" value="Lysozyme-like"/>
    <property type="match status" value="1"/>
</dbReference>
<keyword evidence="7" id="KW-1185">Reference proteome</keyword>
<dbReference type="InterPro" id="IPR051794">
    <property type="entry name" value="PG_Endopeptidase_C40"/>
</dbReference>
<evidence type="ECO:0000313" key="7">
    <source>
        <dbReference type="Proteomes" id="UP001596067"/>
    </source>
</evidence>
<dbReference type="PANTHER" id="PTHR47359">
    <property type="entry name" value="PEPTIDOGLYCAN DL-ENDOPEPTIDASE CWLO"/>
    <property type="match status" value="1"/>
</dbReference>